<dbReference type="SUPFAM" id="SSF111369">
    <property type="entry name" value="HlyD-like secretion proteins"/>
    <property type="match status" value="1"/>
</dbReference>
<evidence type="ECO:0000313" key="10">
    <source>
        <dbReference type="EMBL" id="PZA09268.1"/>
    </source>
</evidence>
<protein>
    <submittedName>
        <fullName evidence="10">Efflux transporter periplasmic adaptor subunit</fullName>
    </submittedName>
</protein>
<feature type="compositionally biased region" description="Low complexity" evidence="4">
    <location>
        <begin position="379"/>
        <end position="391"/>
    </location>
</feature>
<dbReference type="InterPro" id="IPR058626">
    <property type="entry name" value="MdtA-like_b-barrel"/>
</dbReference>
<dbReference type="Gene3D" id="2.40.50.100">
    <property type="match status" value="1"/>
</dbReference>
<dbReference type="PANTHER" id="PTHR30158">
    <property type="entry name" value="ACRA/E-RELATED COMPONENT OF DRUG EFFLUX TRANSPORTER"/>
    <property type="match status" value="1"/>
</dbReference>
<accession>A0A323UNL7</accession>
<reference evidence="10 11" key="1">
    <citation type="submission" date="2018-06" db="EMBL/GenBank/DDBJ databases">
        <title>Draft Whole-Genome Sequence of the purple photosynthetic bacterium Rhodospeudomonas palustris XCP.</title>
        <authorList>
            <person name="Rayyan A."/>
            <person name="Meyer T.E."/>
            <person name="Kyndt J.A."/>
        </authorList>
    </citation>
    <scope>NUCLEOTIDE SEQUENCE [LARGE SCALE GENOMIC DNA]</scope>
    <source>
        <strain evidence="10 11">XCP</strain>
    </source>
</reference>
<dbReference type="Gene3D" id="1.10.287.470">
    <property type="entry name" value="Helix hairpin bin"/>
    <property type="match status" value="1"/>
</dbReference>
<dbReference type="InterPro" id="IPR058625">
    <property type="entry name" value="MdtA-like_BSH"/>
</dbReference>
<proteinExistence type="inferred from homology"/>
<dbReference type="FunFam" id="2.40.420.20:FF:000001">
    <property type="entry name" value="Efflux RND transporter periplasmic adaptor subunit"/>
    <property type="match status" value="1"/>
</dbReference>
<gene>
    <name evidence="10" type="ORF">DNX69_24515</name>
</gene>
<dbReference type="Pfam" id="PF25876">
    <property type="entry name" value="HH_MFP_RND"/>
    <property type="match status" value="1"/>
</dbReference>
<dbReference type="PANTHER" id="PTHR30158:SF3">
    <property type="entry name" value="MULTIDRUG EFFLUX PUMP SUBUNIT ACRA-RELATED"/>
    <property type="match status" value="1"/>
</dbReference>
<dbReference type="Pfam" id="PF25917">
    <property type="entry name" value="BSH_RND"/>
    <property type="match status" value="1"/>
</dbReference>
<name>A0A323UNL7_RHOPL</name>
<feature type="coiled-coil region" evidence="3">
    <location>
        <begin position="102"/>
        <end position="129"/>
    </location>
</feature>
<feature type="domain" description="Multidrug resistance protein MdtA-like beta-barrel" evidence="8">
    <location>
        <begin position="208"/>
        <end position="295"/>
    </location>
</feature>
<evidence type="ECO:0000313" key="11">
    <source>
        <dbReference type="Proteomes" id="UP000248134"/>
    </source>
</evidence>
<feature type="domain" description="Multidrug resistance protein MdtA-like C-terminal permuted SH3" evidence="9">
    <location>
        <begin position="302"/>
        <end position="361"/>
    </location>
</feature>
<feature type="signal peptide" evidence="5">
    <location>
        <begin position="1"/>
        <end position="18"/>
    </location>
</feature>
<dbReference type="InterPro" id="IPR058624">
    <property type="entry name" value="MdtA-like_HH"/>
</dbReference>
<comment type="similarity">
    <text evidence="2">Belongs to the membrane fusion protein (MFP) (TC 8.A.1) family.</text>
</comment>
<feature type="domain" description="Multidrug resistance protein MdtA-like alpha-helical hairpin" evidence="6">
    <location>
        <begin position="103"/>
        <end position="171"/>
    </location>
</feature>
<dbReference type="Pfam" id="PF25967">
    <property type="entry name" value="RND-MFP_C"/>
    <property type="match status" value="1"/>
</dbReference>
<dbReference type="NCBIfam" id="TIGR01730">
    <property type="entry name" value="RND_mfp"/>
    <property type="match status" value="1"/>
</dbReference>
<dbReference type="GO" id="GO:0022857">
    <property type="term" value="F:transmembrane transporter activity"/>
    <property type="evidence" value="ECO:0007669"/>
    <property type="project" value="InterPro"/>
</dbReference>
<comment type="subcellular location">
    <subcellularLocation>
        <location evidence="1">Cell envelope</location>
    </subcellularLocation>
</comment>
<dbReference type="InterPro" id="IPR006143">
    <property type="entry name" value="RND_pump_MFP"/>
</dbReference>
<feature type="chain" id="PRO_5016409455" evidence="5">
    <location>
        <begin position="19"/>
        <end position="391"/>
    </location>
</feature>
<evidence type="ECO:0000256" key="5">
    <source>
        <dbReference type="SAM" id="SignalP"/>
    </source>
</evidence>
<keyword evidence="5" id="KW-0732">Signal</keyword>
<dbReference type="GO" id="GO:0005886">
    <property type="term" value="C:plasma membrane"/>
    <property type="evidence" value="ECO:0007669"/>
    <property type="project" value="TreeGrafter"/>
</dbReference>
<sequence length="391" mass="41130">MKAALRAACAFGVVVSLAGCGDGKQAGADQAAPPVKVSVVTVAPETVRIVSDLPGRIAPTRIAEVRPRVSGIIVERVFKQGTIVQQGDVLYRLDPAPFQVRVASAKAALQRAEATRALAAQQAERQTQLKNRDATTGQLYDKAIAELAQAEADEASARAGLQGAELDLQYTEVRAPITGRIGRALITEGALFTVGGSESLATIQQLDPVYADFTQSANDLLALKHAAQRSAKPGDEIEAEVRLRFDNGASYAHRGRLLFSEASVDATTGQVTLRGEFPNPDGDLLPGMYVRVQLVQGEQAGVLAVPDRALRRDPGGQAQLYVVTADRKAELRPVTPSRLVDGRWIIADGLKAGDAVIVQGFHTLSPGASVDPKPWPGVATAGSAGTASHAK</sequence>
<evidence type="ECO:0000256" key="3">
    <source>
        <dbReference type="SAM" id="Coils"/>
    </source>
</evidence>
<organism evidence="10 11">
    <name type="scientific">Rhodopseudomonas palustris</name>
    <dbReference type="NCBI Taxonomy" id="1076"/>
    <lineage>
        <taxon>Bacteria</taxon>
        <taxon>Pseudomonadati</taxon>
        <taxon>Pseudomonadota</taxon>
        <taxon>Alphaproteobacteria</taxon>
        <taxon>Hyphomicrobiales</taxon>
        <taxon>Nitrobacteraceae</taxon>
        <taxon>Rhodopseudomonas</taxon>
    </lineage>
</organism>
<evidence type="ECO:0000259" key="6">
    <source>
        <dbReference type="Pfam" id="PF25876"/>
    </source>
</evidence>
<dbReference type="InterPro" id="IPR058627">
    <property type="entry name" value="MdtA-like_C"/>
</dbReference>
<evidence type="ECO:0000259" key="9">
    <source>
        <dbReference type="Pfam" id="PF25967"/>
    </source>
</evidence>
<evidence type="ECO:0000259" key="8">
    <source>
        <dbReference type="Pfam" id="PF25944"/>
    </source>
</evidence>
<dbReference type="Gene3D" id="2.40.30.170">
    <property type="match status" value="1"/>
</dbReference>
<evidence type="ECO:0000256" key="1">
    <source>
        <dbReference type="ARBA" id="ARBA00004196"/>
    </source>
</evidence>
<dbReference type="Proteomes" id="UP000248134">
    <property type="component" value="Unassembled WGS sequence"/>
</dbReference>
<dbReference type="EMBL" id="QKQS01000038">
    <property type="protein sequence ID" value="PZA09268.1"/>
    <property type="molecule type" value="Genomic_DNA"/>
</dbReference>
<dbReference type="PROSITE" id="PS51257">
    <property type="entry name" value="PROKAR_LIPOPROTEIN"/>
    <property type="match status" value="1"/>
</dbReference>
<dbReference type="GO" id="GO:0046677">
    <property type="term" value="P:response to antibiotic"/>
    <property type="evidence" value="ECO:0007669"/>
    <property type="project" value="TreeGrafter"/>
</dbReference>
<feature type="domain" description="Multidrug resistance protein MdtA-like barrel-sandwich hybrid" evidence="7">
    <location>
        <begin position="61"/>
        <end position="204"/>
    </location>
</feature>
<dbReference type="Pfam" id="PF25944">
    <property type="entry name" value="Beta-barrel_RND"/>
    <property type="match status" value="1"/>
</dbReference>
<keyword evidence="3" id="KW-0175">Coiled coil</keyword>
<dbReference type="GO" id="GO:0030313">
    <property type="term" value="C:cell envelope"/>
    <property type="evidence" value="ECO:0007669"/>
    <property type="project" value="UniProtKB-SubCell"/>
</dbReference>
<evidence type="ECO:0000256" key="2">
    <source>
        <dbReference type="ARBA" id="ARBA00009477"/>
    </source>
</evidence>
<dbReference type="OrthoDB" id="9800613at2"/>
<dbReference type="Gene3D" id="2.40.420.20">
    <property type="match status" value="1"/>
</dbReference>
<comment type="caution">
    <text evidence="10">The sequence shown here is derived from an EMBL/GenBank/DDBJ whole genome shotgun (WGS) entry which is preliminary data.</text>
</comment>
<dbReference type="AlphaFoldDB" id="A0A323UNL7"/>
<evidence type="ECO:0000256" key="4">
    <source>
        <dbReference type="SAM" id="MobiDB-lite"/>
    </source>
</evidence>
<evidence type="ECO:0000259" key="7">
    <source>
        <dbReference type="Pfam" id="PF25917"/>
    </source>
</evidence>
<feature type="region of interest" description="Disordered" evidence="4">
    <location>
        <begin position="368"/>
        <end position="391"/>
    </location>
</feature>